<dbReference type="Proteomes" id="UP001300763">
    <property type="component" value="Unassembled WGS sequence"/>
</dbReference>
<reference evidence="2 3" key="1">
    <citation type="submission" date="2023-02" db="EMBL/GenBank/DDBJ databases">
        <title>Genome sequencing required for Actinomycetospora new species description.</title>
        <authorList>
            <person name="Saimee Y."/>
            <person name="Duangmal K."/>
        </authorList>
    </citation>
    <scope>NUCLEOTIDE SEQUENCE [LARGE SCALE GENOMIC DNA]</scope>
    <source>
        <strain evidence="2 3">DW7H6</strain>
    </source>
</reference>
<accession>A0ABT5SW94</accession>
<organism evidence="2 3">
    <name type="scientific">Actinomycetospora lemnae</name>
    <dbReference type="NCBI Taxonomy" id="3019891"/>
    <lineage>
        <taxon>Bacteria</taxon>
        <taxon>Bacillati</taxon>
        <taxon>Actinomycetota</taxon>
        <taxon>Actinomycetes</taxon>
        <taxon>Pseudonocardiales</taxon>
        <taxon>Pseudonocardiaceae</taxon>
        <taxon>Actinomycetospora</taxon>
    </lineage>
</organism>
<gene>
    <name evidence="2" type="ORF">PGB27_15505</name>
</gene>
<dbReference type="RefSeq" id="WP_274201271.1">
    <property type="nucleotide sequence ID" value="NZ_JAQZAO010000006.1"/>
</dbReference>
<sequence>MLAPWSRADGRDAARGDRHADRDGDAELAAWNAVLADLAGGR</sequence>
<keyword evidence="3" id="KW-1185">Reference proteome</keyword>
<evidence type="ECO:0000313" key="2">
    <source>
        <dbReference type="EMBL" id="MDD7966740.1"/>
    </source>
</evidence>
<proteinExistence type="predicted"/>
<dbReference type="EMBL" id="JAQZAO010000006">
    <property type="protein sequence ID" value="MDD7966740.1"/>
    <property type="molecule type" value="Genomic_DNA"/>
</dbReference>
<evidence type="ECO:0000256" key="1">
    <source>
        <dbReference type="SAM" id="MobiDB-lite"/>
    </source>
</evidence>
<protein>
    <submittedName>
        <fullName evidence="2">Uncharacterized protein</fullName>
    </submittedName>
</protein>
<feature type="compositionally biased region" description="Basic and acidic residues" evidence="1">
    <location>
        <begin position="8"/>
        <end position="22"/>
    </location>
</feature>
<evidence type="ECO:0000313" key="3">
    <source>
        <dbReference type="Proteomes" id="UP001300763"/>
    </source>
</evidence>
<comment type="caution">
    <text evidence="2">The sequence shown here is derived from an EMBL/GenBank/DDBJ whole genome shotgun (WGS) entry which is preliminary data.</text>
</comment>
<feature type="region of interest" description="Disordered" evidence="1">
    <location>
        <begin position="1"/>
        <end position="22"/>
    </location>
</feature>
<name>A0ABT5SW94_9PSEU</name>